<proteinExistence type="inferred from homology"/>
<dbReference type="NCBIfam" id="TIGR01552">
    <property type="entry name" value="phd_fam"/>
    <property type="match status" value="1"/>
</dbReference>
<dbReference type="InterPro" id="IPR006442">
    <property type="entry name" value="Antitoxin_Phd/YefM"/>
</dbReference>
<dbReference type="EMBL" id="SRXT01000005">
    <property type="protein sequence ID" value="TGX52751.1"/>
    <property type="molecule type" value="Genomic_DNA"/>
</dbReference>
<gene>
    <name evidence="3" type="ORF">E5A73_14000</name>
</gene>
<keyword evidence="4" id="KW-1185">Reference proteome</keyword>
<comment type="caution">
    <text evidence="3">The sequence shown here is derived from an EMBL/GenBank/DDBJ whole genome shotgun (WGS) entry which is preliminary data.</text>
</comment>
<dbReference type="OrthoDB" id="9800503at2"/>
<dbReference type="AlphaFoldDB" id="A0A4S1X9I8"/>
<dbReference type="Proteomes" id="UP000306147">
    <property type="component" value="Unassembled WGS sequence"/>
</dbReference>
<evidence type="ECO:0000256" key="1">
    <source>
        <dbReference type="ARBA" id="ARBA00009981"/>
    </source>
</evidence>
<accession>A0A4S1X9I8</accession>
<dbReference type="SUPFAM" id="SSF143120">
    <property type="entry name" value="YefM-like"/>
    <property type="match status" value="1"/>
</dbReference>
<comment type="similarity">
    <text evidence="1 2">Belongs to the phD/YefM antitoxin family.</text>
</comment>
<evidence type="ECO:0000313" key="4">
    <source>
        <dbReference type="Proteomes" id="UP000306147"/>
    </source>
</evidence>
<dbReference type="InterPro" id="IPR036165">
    <property type="entry name" value="YefM-like_sf"/>
</dbReference>
<organism evidence="3 4">
    <name type="scientific">Sphingomonas gei</name>
    <dbReference type="NCBI Taxonomy" id="1395960"/>
    <lineage>
        <taxon>Bacteria</taxon>
        <taxon>Pseudomonadati</taxon>
        <taxon>Pseudomonadota</taxon>
        <taxon>Alphaproteobacteria</taxon>
        <taxon>Sphingomonadales</taxon>
        <taxon>Sphingomonadaceae</taxon>
        <taxon>Sphingomonas</taxon>
    </lineage>
</organism>
<dbReference type="Pfam" id="PF02604">
    <property type="entry name" value="PhdYeFM_antitox"/>
    <property type="match status" value="1"/>
</dbReference>
<reference evidence="3 4" key="1">
    <citation type="submission" date="2019-04" db="EMBL/GenBank/DDBJ databases">
        <title>Sphingomonas psychrotolerans sp. nov., isolated from soil in the Tianshan Mountains, Xinjiang, China.</title>
        <authorList>
            <person name="Luo Y."/>
            <person name="Sheng H."/>
        </authorList>
    </citation>
    <scope>NUCLEOTIDE SEQUENCE [LARGE SCALE GENOMIC DNA]</scope>
    <source>
        <strain evidence="3 4">ZFGT-11</strain>
    </source>
</reference>
<evidence type="ECO:0000256" key="2">
    <source>
        <dbReference type="RuleBase" id="RU362080"/>
    </source>
</evidence>
<sequence length="94" mass="10563">MKMSVREARANFATALEAAEKGERVTITKNGKAIAELGPPQQPKKGFDFERAARVRKEMGLDKLDFDPWPAEFDDPAFSRKVLGLDKDTDLEPR</sequence>
<comment type="function">
    <text evidence="2">Antitoxin component of a type II toxin-antitoxin (TA) system.</text>
</comment>
<dbReference type="Gene3D" id="3.40.1620.10">
    <property type="entry name" value="YefM-like domain"/>
    <property type="match status" value="1"/>
</dbReference>
<protein>
    <recommendedName>
        <fullName evidence="2">Antitoxin</fullName>
    </recommendedName>
</protein>
<name>A0A4S1X9I8_9SPHN</name>
<dbReference type="RefSeq" id="WP_135964458.1">
    <property type="nucleotide sequence ID" value="NZ_SRXT01000005.1"/>
</dbReference>
<evidence type="ECO:0000313" key="3">
    <source>
        <dbReference type="EMBL" id="TGX52751.1"/>
    </source>
</evidence>